<reference evidence="2" key="1">
    <citation type="journal article" date="2019" name="Int. J. Syst. Evol. Microbiol.">
        <title>The Global Catalogue of Microorganisms (GCM) 10K type strain sequencing project: providing services to taxonomists for standard genome sequencing and annotation.</title>
        <authorList>
            <consortium name="The Broad Institute Genomics Platform"/>
            <consortium name="The Broad Institute Genome Sequencing Center for Infectious Disease"/>
            <person name="Wu L."/>
            <person name="Ma J."/>
        </authorList>
    </citation>
    <scope>NUCLEOTIDE SEQUENCE [LARGE SCALE GENOMIC DNA]</scope>
    <source>
        <strain evidence="2">JCM 18409</strain>
    </source>
</reference>
<evidence type="ECO:0000313" key="1">
    <source>
        <dbReference type="EMBL" id="GAA5023120.1"/>
    </source>
</evidence>
<dbReference type="EMBL" id="BAABKB010000023">
    <property type="protein sequence ID" value="GAA5023120.1"/>
    <property type="molecule type" value="Genomic_DNA"/>
</dbReference>
<gene>
    <name evidence="1" type="ORF">GCM10023335_55620</name>
</gene>
<comment type="caution">
    <text evidence="1">The sequence shown here is derived from an EMBL/GenBank/DDBJ whole genome shotgun (WGS) entry which is preliminary data.</text>
</comment>
<dbReference type="RefSeq" id="WP_345655055.1">
    <property type="nucleotide sequence ID" value="NZ_BAABKB010000023.1"/>
</dbReference>
<protein>
    <submittedName>
        <fullName evidence="1">Uncharacterized protein</fullName>
    </submittedName>
</protein>
<proteinExistence type="predicted"/>
<name>A0ABP9J8V0_9ACTN</name>
<organism evidence="1 2">
    <name type="scientific">Streptomyces siamensis</name>
    <dbReference type="NCBI Taxonomy" id="1274986"/>
    <lineage>
        <taxon>Bacteria</taxon>
        <taxon>Bacillati</taxon>
        <taxon>Actinomycetota</taxon>
        <taxon>Actinomycetes</taxon>
        <taxon>Kitasatosporales</taxon>
        <taxon>Streptomycetaceae</taxon>
        <taxon>Streptomyces</taxon>
    </lineage>
</organism>
<evidence type="ECO:0000313" key="2">
    <source>
        <dbReference type="Proteomes" id="UP001501759"/>
    </source>
</evidence>
<dbReference type="Proteomes" id="UP001501759">
    <property type="component" value="Unassembled WGS sequence"/>
</dbReference>
<sequence length="69" mass="7087">MTVIEATHGNLTLSTQMGDITSGGAHGVSACLDARTGYGRIDNMLKNDGIPAVTINATTTHGDTNARSL</sequence>
<accession>A0ABP9J8V0</accession>
<keyword evidence="2" id="KW-1185">Reference proteome</keyword>